<evidence type="ECO:0000313" key="2">
    <source>
        <dbReference type="EMBL" id="EKF40886.1"/>
    </source>
</evidence>
<reference evidence="2 3" key="1">
    <citation type="journal article" date="2012" name="J. Bacteriol.">
        <title>Genome Sequence of Nitratireductor indicus Type Strain C115.</title>
        <authorList>
            <person name="Lai Q."/>
            <person name="Li G."/>
            <person name="Yu Z."/>
            <person name="Shao Z."/>
        </authorList>
    </citation>
    <scope>NUCLEOTIDE SEQUENCE [LARGE SCALE GENOMIC DNA]</scope>
    <source>
        <strain evidence="2 3">C115</strain>
    </source>
</reference>
<dbReference type="OrthoDB" id="7861975at2"/>
<proteinExistence type="predicted"/>
<dbReference type="Proteomes" id="UP000007374">
    <property type="component" value="Unassembled WGS sequence"/>
</dbReference>
<accession>K2P0L9</accession>
<feature type="domain" description="YjiS-like" evidence="1">
    <location>
        <begin position="31"/>
        <end position="63"/>
    </location>
</feature>
<evidence type="ECO:0000313" key="3">
    <source>
        <dbReference type="Proteomes" id="UP000007374"/>
    </source>
</evidence>
<protein>
    <recommendedName>
        <fullName evidence="1">YjiS-like domain-containing protein</fullName>
    </recommendedName>
</protein>
<dbReference type="STRING" id="721133.SAMN05216176_102615"/>
<evidence type="ECO:0000259" key="1">
    <source>
        <dbReference type="Pfam" id="PF06568"/>
    </source>
</evidence>
<dbReference type="PATRIC" id="fig|1231190.3.peg.3798"/>
<dbReference type="RefSeq" id="WP_009451879.1">
    <property type="nucleotide sequence ID" value="NZ_AMSI01000014.1"/>
</dbReference>
<keyword evidence="3" id="KW-1185">Reference proteome</keyword>
<dbReference type="AlphaFoldDB" id="K2P0L9"/>
<name>K2P0L9_9HYPH</name>
<sequence>MSRAQSDALALPASTRPTGNVRLVARNVVSAWMHFWKTRTALRQLSEMSESHLADIGLTRCDVDTVVLRSSKVRATRELQSIAHERARSMVLNNRNL</sequence>
<dbReference type="Pfam" id="PF06568">
    <property type="entry name" value="YjiS-like"/>
    <property type="match status" value="1"/>
</dbReference>
<gene>
    <name evidence="2" type="ORF">NA8A_18382</name>
</gene>
<comment type="caution">
    <text evidence="2">The sequence shown here is derived from an EMBL/GenBank/DDBJ whole genome shotgun (WGS) entry which is preliminary data.</text>
</comment>
<dbReference type="EMBL" id="AMSI01000014">
    <property type="protein sequence ID" value="EKF40886.1"/>
    <property type="molecule type" value="Genomic_DNA"/>
</dbReference>
<dbReference type="InterPro" id="IPR009506">
    <property type="entry name" value="YjiS-like"/>
</dbReference>
<organism evidence="2 3">
    <name type="scientific">Nitratireductor indicus C115</name>
    <dbReference type="NCBI Taxonomy" id="1231190"/>
    <lineage>
        <taxon>Bacteria</taxon>
        <taxon>Pseudomonadati</taxon>
        <taxon>Pseudomonadota</taxon>
        <taxon>Alphaproteobacteria</taxon>
        <taxon>Hyphomicrobiales</taxon>
        <taxon>Phyllobacteriaceae</taxon>
        <taxon>Nitratireductor</taxon>
    </lineage>
</organism>